<dbReference type="NCBIfam" id="NF038065">
    <property type="entry name" value="Pr6Pr"/>
    <property type="match status" value="1"/>
</dbReference>
<dbReference type="InterPro" id="IPR049713">
    <property type="entry name" value="Pr6Pr-like"/>
</dbReference>
<feature type="transmembrane region" description="Helical" evidence="1">
    <location>
        <begin position="47"/>
        <end position="67"/>
    </location>
</feature>
<evidence type="ECO:0008006" key="4">
    <source>
        <dbReference type="Google" id="ProtNLM"/>
    </source>
</evidence>
<accession>A0A5S3PQJ0</accession>
<name>A0A5S3PQJ0_9SPHN</name>
<keyword evidence="3" id="KW-1185">Reference proteome</keyword>
<organism evidence="2 3">
    <name type="scientific">Qipengyuania marisflavi</name>
    <dbReference type="NCBI Taxonomy" id="2486356"/>
    <lineage>
        <taxon>Bacteria</taxon>
        <taxon>Pseudomonadati</taxon>
        <taxon>Pseudomonadota</taxon>
        <taxon>Alphaproteobacteria</taxon>
        <taxon>Sphingomonadales</taxon>
        <taxon>Erythrobacteraceae</taxon>
        <taxon>Qipengyuania</taxon>
    </lineage>
</organism>
<feature type="transmembrane region" description="Helical" evidence="1">
    <location>
        <begin position="108"/>
        <end position="126"/>
    </location>
</feature>
<dbReference type="Proteomes" id="UP000309668">
    <property type="component" value="Unassembled WGS sequence"/>
</dbReference>
<feature type="transmembrane region" description="Helical" evidence="1">
    <location>
        <begin position="175"/>
        <end position="196"/>
    </location>
</feature>
<evidence type="ECO:0000313" key="3">
    <source>
        <dbReference type="Proteomes" id="UP000309668"/>
    </source>
</evidence>
<gene>
    <name evidence="2" type="ORF">FEV51_12240</name>
</gene>
<keyword evidence="1" id="KW-0472">Membrane</keyword>
<evidence type="ECO:0000256" key="1">
    <source>
        <dbReference type="SAM" id="Phobius"/>
    </source>
</evidence>
<comment type="caution">
    <text evidence="2">The sequence shown here is derived from an EMBL/GenBank/DDBJ whole genome shotgun (WGS) entry which is preliminary data.</text>
</comment>
<evidence type="ECO:0000313" key="2">
    <source>
        <dbReference type="EMBL" id="TMM45853.1"/>
    </source>
</evidence>
<feature type="transmembrane region" description="Helical" evidence="1">
    <location>
        <begin position="74"/>
        <end position="96"/>
    </location>
</feature>
<proteinExistence type="predicted"/>
<reference evidence="2 3" key="1">
    <citation type="submission" date="2019-05" db="EMBL/GenBank/DDBJ databases">
        <title>Erythrobacter marisflavi sp. nov., isolated from isolated from water of an estuary environment.</title>
        <authorList>
            <person name="Yoon J.-H."/>
        </authorList>
    </citation>
    <scope>NUCLEOTIDE SEQUENCE [LARGE SCALE GENOMIC DNA]</scope>
    <source>
        <strain evidence="2 3">KEM-5</strain>
    </source>
</reference>
<sequence length="213" mass="22004">MITGTPTLARAAAALVSAIALGALTLQIGLSARADGSVLMAMGNLSLYFTVWTNLAVGITMALVAMGRRVVATVLFALATAIAVVALVYHALLAVYNPQTGWGLVADQGLHSAAPLAMVGWWLAFAPPVSAGWRALPLVTIAPIAYSAFALAAAQVSGFYPYFFLDAATFGWAQVLLNLVGLGVGFMAIGAVLMVVRRLLKLRSRGTGTAVAD</sequence>
<protein>
    <recommendedName>
        <fullName evidence="4">Pr6Pr family membrane protein</fullName>
    </recommendedName>
</protein>
<dbReference type="OrthoDB" id="9809977at2"/>
<feature type="transmembrane region" description="Helical" evidence="1">
    <location>
        <begin position="138"/>
        <end position="163"/>
    </location>
</feature>
<dbReference type="RefSeq" id="WP_138619352.1">
    <property type="nucleotide sequence ID" value="NZ_VCAO01000010.1"/>
</dbReference>
<dbReference type="EMBL" id="VCAO01000010">
    <property type="protein sequence ID" value="TMM45853.1"/>
    <property type="molecule type" value="Genomic_DNA"/>
</dbReference>
<keyword evidence="1" id="KW-0812">Transmembrane</keyword>
<dbReference type="AlphaFoldDB" id="A0A5S3PQJ0"/>
<keyword evidence="1" id="KW-1133">Transmembrane helix</keyword>